<reference evidence="1 2" key="1">
    <citation type="submission" date="2014-08" db="EMBL/GenBank/DDBJ databases">
        <title>Complete genome of a marine bacteria Jeotgalibacillus malaysiensis.</title>
        <authorList>
            <person name="Yaakop A.S."/>
            <person name="Chan K.-G."/>
            <person name="Goh K.M."/>
        </authorList>
    </citation>
    <scope>NUCLEOTIDE SEQUENCE [LARGE SCALE GENOMIC DNA]</scope>
    <source>
        <strain evidence="1 2">D5</strain>
    </source>
</reference>
<dbReference type="EMBL" id="CP009416">
    <property type="protein sequence ID" value="AJD90218.1"/>
    <property type="molecule type" value="Genomic_DNA"/>
</dbReference>
<dbReference type="KEGG" id="jeo:JMA_09010"/>
<proteinExistence type="predicted"/>
<dbReference type="HOGENOM" id="CLU_168800_0_0_9"/>
<name>A0A0B5ANV4_9BACL</name>
<evidence type="ECO:0008006" key="3">
    <source>
        <dbReference type="Google" id="ProtNLM"/>
    </source>
</evidence>
<dbReference type="Proteomes" id="UP000031449">
    <property type="component" value="Chromosome"/>
</dbReference>
<dbReference type="BioCyc" id="JESP1508404:G14D9-10133-MONOMER"/>
<dbReference type="OrthoDB" id="2427546at2"/>
<sequence length="112" mass="13659">MKVNKMEAGLYCTKCKDETNHEITYINNHIKRIRCQECNETMEMNMDLKKDFYKEIYERVSSKPTRITEEYHENLRKLLLSLPYRAIKKPYRILKEVHSSRRVIKTYNPKKK</sequence>
<organism evidence="1 2">
    <name type="scientific">Jeotgalibacillus malaysiensis</name>
    <dbReference type="NCBI Taxonomy" id="1508404"/>
    <lineage>
        <taxon>Bacteria</taxon>
        <taxon>Bacillati</taxon>
        <taxon>Bacillota</taxon>
        <taxon>Bacilli</taxon>
        <taxon>Bacillales</taxon>
        <taxon>Caryophanaceae</taxon>
        <taxon>Jeotgalibacillus</taxon>
    </lineage>
</organism>
<dbReference type="AlphaFoldDB" id="A0A0B5ANV4"/>
<protein>
    <recommendedName>
        <fullName evidence="3">Bh protein</fullName>
    </recommendedName>
</protein>
<keyword evidence="2" id="KW-1185">Reference proteome</keyword>
<accession>A0A0B5ANV4</accession>
<evidence type="ECO:0000313" key="1">
    <source>
        <dbReference type="EMBL" id="AJD90218.1"/>
    </source>
</evidence>
<dbReference type="STRING" id="1508404.JMA_09010"/>
<gene>
    <name evidence="1" type="ORF">JMA_09010</name>
</gene>
<evidence type="ECO:0000313" key="2">
    <source>
        <dbReference type="Proteomes" id="UP000031449"/>
    </source>
</evidence>